<comment type="cofactor">
    <cofactor evidence="11">
        <name>Mg(2+)</name>
        <dbReference type="ChEBI" id="CHEBI:18420"/>
    </cofactor>
    <text evidence="11">Binds 1 Mg(2+) per subunit.</text>
</comment>
<evidence type="ECO:0000256" key="1">
    <source>
        <dbReference type="ARBA" id="ARBA00001041"/>
    </source>
</evidence>
<feature type="binding site" evidence="11">
    <location>
        <position position="490"/>
    </location>
    <ligand>
        <name>Mg(2+)</name>
        <dbReference type="ChEBI" id="CHEBI:18420"/>
    </ligand>
</feature>
<accession>A0A9P9GUU6</accession>
<dbReference type="OrthoDB" id="308383at2759"/>
<dbReference type="PIRSF" id="PIRSF036565">
    <property type="entry name" value="Pyruvt_ip_decrb"/>
    <property type="match status" value="1"/>
</dbReference>
<keyword evidence="7" id="KW-0210">Decarboxylase</keyword>
<dbReference type="InterPro" id="IPR047213">
    <property type="entry name" value="TPP_PYR_PDC_IPDC-like"/>
</dbReference>
<evidence type="ECO:0000256" key="11">
    <source>
        <dbReference type="PIRSR" id="PIRSR036565-2"/>
    </source>
</evidence>
<dbReference type="GO" id="GO:0000287">
    <property type="term" value="F:magnesium ion binding"/>
    <property type="evidence" value="ECO:0007669"/>
    <property type="project" value="InterPro"/>
</dbReference>
<evidence type="ECO:0000259" key="14">
    <source>
        <dbReference type="Pfam" id="PF02775"/>
    </source>
</evidence>
<feature type="domain" description="Thiamine pyrophosphate enzyme N-terminal TPP-binding" evidence="15">
    <location>
        <begin position="22"/>
        <end position="124"/>
    </location>
</feature>
<keyword evidence="10" id="KW-0456">Lyase</keyword>
<dbReference type="GO" id="GO:0004737">
    <property type="term" value="F:pyruvate decarboxylase activity"/>
    <property type="evidence" value="ECO:0007669"/>
    <property type="project" value="UniProtKB-EC"/>
</dbReference>
<dbReference type="GO" id="GO:0030976">
    <property type="term" value="F:thiamine pyrophosphate binding"/>
    <property type="evidence" value="ECO:0007669"/>
    <property type="project" value="InterPro"/>
</dbReference>
<dbReference type="Pfam" id="PF00205">
    <property type="entry name" value="TPP_enzyme_M"/>
    <property type="match status" value="1"/>
</dbReference>
<keyword evidence="17" id="KW-1185">Reference proteome</keyword>
<evidence type="ECO:0000256" key="9">
    <source>
        <dbReference type="ARBA" id="ARBA00023052"/>
    </source>
</evidence>
<dbReference type="InterPro" id="IPR029035">
    <property type="entry name" value="DHS-like_NAD/FAD-binding_dom"/>
</dbReference>
<comment type="cofactor">
    <cofactor evidence="2">
        <name>thiamine diphosphate</name>
        <dbReference type="ChEBI" id="CHEBI:58937"/>
    </cofactor>
</comment>
<dbReference type="FunFam" id="3.40.50.970:FF:000019">
    <property type="entry name" value="Pyruvate decarboxylase isozyme"/>
    <property type="match status" value="1"/>
</dbReference>
<comment type="catalytic activity">
    <reaction evidence="1">
        <text>a 2-oxocarboxylate + H(+) = an aldehyde + CO2</text>
        <dbReference type="Rhea" id="RHEA:11628"/>
        <dbReference type="ChEBI" id="CHEBI:15378"/>
        <dbReference type="ChEBI" id="CHEBI:16526"/>
        <dbReference type="ChEBI" id="CHEBI:17478"/>
        <dbReference type="ChEBI" id="CHEBI:35179"/>
        <dbReference type="EC" id="4.1.1.1"/>
    </reaction>
</comment>
<evidence type="ECO:0000256" key="12">
    <source>
        <dbReference type="RuleBase" id="RU362132"/>
    </source>
</evidence>
<evidence type="ECO:0000256" key="4">
    <source>
        <dbReference type="ARBA" id="ARBA00013202"/>
    </source>
</evidence>
<evidence type="ECO:0000259" key="13">
    <source>
        <dbReference type="Pfam" id="PF00205"/>
    </source>
</evidence>
<dbReference type="PANTHER" id="PTHR43452">
    <property type="entry name" value="PYRUVATE DECARBOXYLASE"/>
    <property type="match status" value="1"/>
</dbReference>
<sequence length="601" mass="66097">MGSLTADVSSDATTPTIPLGLYLWTRIRQQGTESIMGVPGDMNLELLDYIKQVPGLRWVGNTNELNAAYAADGYARVKDCPGAITTTMGVGEMSALNGVAGAYTEQVKVIHVVGTTPTEAQKNRVMIHHCLGSNPDHRVFDKISSHVRCAHAWIDDADTATAEIDRVIRECWIKSLPVYIFVPMDFVHIPVSTRRLEQPIDLTYPVNIENEALAIQHIVEAVSQAKKPLLLVDGLVSRHSAVEEARQLANLLSFPVFTAPMGKGIIDETLPIWRGIYAGDVSTPGLKQYVEESDCIINLGPFLSDSNTGGHSRQIGLHQSLMLEPDSCTIFGQKFDQVFLRPLLQKLLSAFKGAKIPLVPLPTFPEENSNDADSNEIKQSWIWKRIGQFSRPGDVVVVESGTAQFGFPDAILPNDIKYITQVYFGSIGYSVGSCLGAALAQSEIQARGGMRGGRTILVVGDGSLQLTVQEIATMIRHGLAPLLLVINNNGFTIERAIHGPEEEYNDISQWRHQQLLETFGARNGRANSREVKTREELELVLSSASYLEPKEIQLLEIFMGTYDYPWRLEKQIALINARNAAKKKQALVNGTSEKAQDAGQV</sequence>
<dbReference type="EC" id="4.1.1.1" evidence="4"/>
<dbReference type="Pfam" id="PF02776">
    <property type="entry name" value="TPP_enzyme_N"/>
    <property type="match status" value="1"/>
</dbReference>
<keyword evidence="9 12" id="KW-0786">Thiamine pyrophosphate</keyword>
<keyword evidence="8 11" id="KW-0460">Magnesium</keyword>
<evidence type="ECO:0000256" key="5">
    <source>
        <dbReference type="ARBA" id="ARBA00014422"/>
    </source>
</evidence>
<dbReference type="SUPFAM" id="SSF52467">
    <property type="entry name" value="DHS-like NAD/FAD-binding domain"/>
    <property type="match status" value="1"/>
</dbReference>
<dbReference type="Pfam" id="PF02775">
    <property type="entry name" value="TPP_enzyme_C"/>
    <property type="match status" value="1"/>
</dbReference>
<evidence type="ECO:0000256" key="2">
    <source>
        <dbReference type="ARBA" id="ARBA00001964"/>
    </source>
</evidence>
<dbReference type="InterPro" id="IPR011766">
    <property type="entry name" value="TPP_enzyme_TPP-bd"/>
</dbReference>
<dbReference type="Proteomes" id="UP000736672">
    <property type="component" value="Unassembled WGS sequence"/>
</dbReference>
<evidence type="ECO:0000256" key="10">
    <source>
        <dbReference type="ARBA" id="ARBA00023239"/>
    </source>
</evidence>
<feature type="domain" description="Thiamine pyrophosphate enzyme central" evidence="13">
    <location>
        <begin position="215"/>
        <end position="313"/>
    </location>
</feature>
<evidence type="ECO:0000256" key="6">
    <source>
        <dbReference type="ARBA" id="ARBA00022723"/>
    </source>
</evidence>
<organism evidence="16 17">
    <name type="scientific">Fusarium solani</name>
    <name type="common">Filamentous fungus</name>
    <dbReference type="NCBI Taxonomy" id="169388"/>
    <lineage>
        <taxon>Eukaryota</taxon>
        <taxon>Fungi</taxon>
        <taxon>Dikarya</taxon>
        <taxon>Ascomycota</taxon>
        <taxon>Pezizomycotina</taxon>
        <taxon>Sordariomycetes</taxon>
        <taxon>Hypocreomycetidae</taxon>
        <taxon>Hypocreales</taxon>
        <taxon>Nectriaceae</taxon>
        <taxon>Fusarium</taxon>
        <taxon>Fusarium solani species complex</taxon>
    </lineage>
</organism>
<name>A0A9P9GUU6_FUSSL</name>
<evidence type="ECO:0000313" key="16">
    <source>
        <dbReference type="EMBL" id="KAH7244974.1"/>
    </source>
</evidence>
<dbReference type="Gene3D" id="3.40.50.1220">
    <property type="entry name" value="TPP-binding domain"/>
    <property type="match status" value="1"/>
</dbReference>
<dbReference type="CDD" id="cd02005">
    <property type="entry name" value="TPP_PDC_IPDC"/>
    <property type="match status" value="1"/>
</dbReference>
<dbReference type="GO" id="GO:0005829">
    <property type="term" value="C:cytosol"/>
    <property type="evidence" value="ECO:0007669"/>
    <property type="project" value="TreeGrafter"/>
</dbReference>
<dbReference type="SUPFAM" id="SSF52518">
    <property type="entry name" value="Thiamin diphosphate-binding fold (THDP-binding)"/>
    <property type="match status" value="2"/>
</dbReference>
<feature type="domain" description="Thiamine pyrophosphate enzyme TPP-binding" evidence="14">
    <location>
        <begin position="417"/>
        <end position="544"/>
    </location>
</feature>
<dbReference type="InterPro" id="IPR012110">
    <property type="entry name" value="PDC/IPDC-like"/>
</dbReference>
<evidence type="ECO:0000256" key="7">
    <source>
        <dbReference type="ARBA" id="ARBA00022793"/>
    </source>
</evidence>
<proteinExistence type="inferred from homology"/>
<dbReference type="CDD" id="cd07038">
    <property type="entry name" value="TPP_PYR_PDC_IPDC_like"/>
    <property type="match status" value="1"/>
</dbReference>
<dbReference type="AlphaFoldDB" id="A0A9P9GUU6"/>
<dbReference type="GO" id="GO:0005634">
    <property type="term" value="C:nucleus"/>
    <property type="evidence" value="ECO:0007669"/>
    <property type="project" value="TreeGrafter"/>
</dbReference>
<feature type="binding site" evidence="11">
    <location>
        <position position="461"/>
    </location>
    <ligand>
        <name>Mg(2+)</name>
        <dbReference type="ChEBI" id="CHEBI:18420"/>
    </ligand>
</feature>
<dbReference type="EMBL" id="JAGTJS010000017">
    <property type="protein sequence ID" value="KAH7244974.1"/>
    <property type="molecule type" value="Genomic_DNA"/>
</dbReference>
<dbReference type="InterPro" id="IPR029061">
    <property type="entry name" value="THDP-binding"/>
</dbReference>
<comment type="caution">
    <text evidence="16">The sequence shown here is derived from an EMBL/GenBank/DDBJ whole genome shotgun (WGS) entry which is preliminary data.</text>
</comment>
<reference evidence="16" key="1">
    <citation type="journal article" date="2021" name="Nat. Commun.">
        <title>Genetic determinants of endophytism in the Arabidopsis root mycobiome.</title>
        <authorList>
            <person name="Mesny F."/>
            <person name="Miyauchi S."/>
            <person name="Thiergart T."/>
            <person name="Pickel B."/>
            <person name="Atanasova L."/>
            <person name="Karlsson M."/>
            <person name="Huettel B."/>
            <person name="Barry K.W."/>
            <person name="Haridas S."/>
            <person name="Chen C."/>
            <person name="Bauer D."/>
            <person name="Andreopoulos W."/>
            <person name="Pangilinan J."/>
            <person name="LaButti K."/>
            <person name="Riley R."/>
            <person name="Lipzen A."/>
            <person name="Clum A."/>
            <person name="Drula E."/>
            <person name="Henrissat B."/>
            <person name="Kohler A."/>
            <person name="Grigoriev I.V."/>
            <person name="Martin F.M."/>
            <person name="Hacquard S."/>
        </authorList>
    </citation>
    <scope>NUCLEOTIDE SEQUENCE</scope>
    <source>
        <strain evidence="16">FSSC 5 MPI-SDFR-AT-0091</strain>
    </source>
</reference>
<evidence type="ECO:0000256" key="3">
    <source>
        <dbReference type="ARBA" id="ARBA00007812"/>
    </source>
</evidence>
<dbReference type="PANTHER" id="PTHR43452:SF3">
    <property type="entry name" value="TRANSAMINATED AMINO ACID DECARBOXYLASE"/>
    <property type="match status" value="1"/>
</dbReference>
<dbReference type="InterPro" id="IPR047214">
    <property type="entry name" value="TPP_PDC_IPDC"/>
</dbReference>
<evidence type="ECO:0000256" key="8">
    <source>
        <dbReference type="ARBA" id="ARBA00022842"/>
    </source>
</evidence>
<evidence type="ECO:0000313" key="17">
    <source>
        <dbReference type="Proteomes" id="UP000736672"/>
    </source>
</evidence>
<gene>
    <name evidence="16" type="ORF">B0J15DRAFT_500999</name>
</gene>
<dbReference type="InterPro" id="IPR012000">
    <property type="entry name" value="Thiamin_PyroP_enz_cen_dom"/>
</dbReference>
<feature type="binding site" evidence="11">
    <location>
        <position position="488"/>
    </location>
    <ligand>
        <name>Mg(2+)</name>
        <dbReference type="ChEBI" id="CHEBI:18420"/>
    </ligand>
</feature>
<comment type="similarity">
    <text evidence="3 12">Belongs to the TPP enzyme family.</text>
</comment>
<dbReference type="GO" id="GO:0000949">
    <property type="term" value="P:aromatic amino acid family catabolic process to alcohol via Ehrlich pathway"/>
    <property type="evidence" value="ECO:0007669"/>
    <property type="project" value="TreeGrafter"/>
</dbReference>
<dbReference type="Gene3D" id="3.40.50.970">
    <property type="match status" value="2"/>
</dbReference>
<evidence type="ECO:0000259" key="15">
    <source>
        <dbReference type="Pfam" id="PF02776"/>
    </source>
</evidence>
<dbReference type="FunFam" id="3.40.50.970:FF:000024">
    <property type="entry name" value="Pyruvate decarboxylase isozyme"/>
    <property type="match status" value="1"/>
</dbReference>
<protein>
    <recommendedName>
        <fullName evidence="5">Pyruvate decarboxylase</fullName>
        <ecNumber evidence="4">4.1.1.1</ecNumber>
    </recommendedName>
</protein>
<keyword evidence="6 11" id="KW-0479">Metal-binding</keyword>
<dbReference type="InterPro" id="IPR012001">
    <property type="entry name" value="Thiamin_PyroP_enz_TPP-bd_dom"/>
</dbReference>